<dbReference type="EMBL" id="FNVE01000016">
    <property type="protein sequence ID" value="SEG69744.1"/>
    <property type="molecule type" value="Genomic_DNA"/>
</dbReference>
<proteinExistence type="predicted"/>
<evidence type="ECO:0000313" key="3">
    <source>
        <dbReference type="EMBL" id="SEG69744.1"/>
    </source>
</evidence>
<evidence type="ECO:0000259" key="2">
    <source>
        <dbReference type="Pfam" id="PF12323"/>
    </source>
</evidence>
<comment type="caution">
    <text evidence="3">The sequence shown here is derived from an EMBL/GenBank/DDBJ whole genome shotgun (WGS) entry which is preliminary data.</text>
</comment>
<dbReference type="AlphaFoldDB" id="A0AAQ1JRD0"/>
<name>A0AAQ1JRD0_9GAMM</name>
<accession>A0AAQ1JRD0</accession>
<feature type="transmembrane region" description="Helical" evidence="1">
    <location>
        <begin position="139"/>
        <end position="155"/>
    </location>
</feature>
<dbReference type="Proteomes" id="UP000243518">
    <property type="component" value="Unassembled WGS sequence"/>
</dbReference>
<protein>
    <submittedName>
        <fullName evidence="3">Helix-turn-helix domain-containing protein</fullName>
    </submittedName>
</protein>
<keyword evidence="1" id="KW-1133">Transmembrane helix</keyword>
<gene>
    <name evidence="3" type="ORF">SAMN05216586_11626</name>
</gene>
<dbReference type="InterPro" id="IPR021027">
    <property type="entry name" value="Transposase_put_HTH"/>
</dbReference>
<reference evidence="3 4" key="1">
    <citation type="submission" date="2016-10" db="EMBL/GenBank/DDBJ databases">
        <authorList>
            <person name="Varghese N."/>
            <person name="Submissions S."/>
        </authorList>
    </citation>
    <scope>NUCLEOTIDE SEQUENCE [LARGE SCALE GENOMIC DNA]</scope>
    <source>
        <strain evidence="3 4">CECT 8317</strain>
    </source>
</reference>
<dbReference type="RefSeq" id="WP_200818477.1">
    <property type="nucleotide sequence ID" value="NZ_FNVE01000016.1"/>
</dbReference>
<feature type="domain" description="Transposase putative helix-turn-helix" evidence="2">
    <location>
        <begin position="1"/>
        <end position="47"/>
    </location>
</feature>
<evidence type="ECO:0000313" key="4">
    <source>
        <dbReference type="Proteomes" id="UP000243518"/>
    </source>
</evidence>
<dbReference type="Pfam" id="PF12323">
    <property type="entry name" value="HTH_OrfB_IS605"/>
    <property type="match status" value="1"/>
</dbReference>
<keyword evidence="1" id="KW-0472">Membrane</keyword>
<evidence type="ECO:0000256" key="1">
    <source>
        <dbReference type="SAM" id="Phobius"/>
    </source>
</evidence>
<keyword evidence="4" id="KW-1185">Reference proteome</keyword>
<sequence length="167" mass="19167">MIRRQAYKFRIEPTGEQRRKLQQFAGMTRFVFNKALAIQKENHEAGGNYIQYVPMAKLLTAWRNGDQTPWLKDAPVHPLQHALKHLDRAYKNFFEKRASFPTFKKRGLLAVFRGWSLMVALGRGAVKARSLRLEAGSRCFVWVVGLCAGAGYVVWRPRHVVALQEIG</sequence>
<keyword evidence="1" id="KW-0812">Transmembrane</keyword>
<organism evidence="3 4">
    <name type="scientific">Halopseudomonas aestusnigri</name>
    <dbReference type="NCBI Taxonomy" id="857252"/>
    <lineage>
        <taxon>Bacteria</taxon>
        <taxon>Pseudomonadati</taxon>
        <taxon>Pseudomonadota</taxon>
        <taxon>Gammaproteobacteria</taxon>
        <taxon>Pseudomonadales</taxon>
        <taxon>Pseudomonadaceae</taxon>
        <taxon>Halopseudomonas</taxon>
    </lineage>
</organism>